<dbReference type="InterPro" id="IPR020449">
    <property type="entry name" value="Tscrpt_reg_AraC-type_HTH"/>
</dbReference>
<proteinExistence type="predicted"/>
<dbReference type="Pfam" id="PF12833">
    <property type="entry name" value="HTH_18"/>
    <property type="match status" value="1"/>
</dbReference>
<dbReference type="SUPFAM" id="SSF46689">
    <property type="entry name" value="Homeodomain-like"/>
    <property type="match status" value="1"/>
</dbReference>
<keyword evidence="3" id="KW-0804">Transcription</keyword>
<dbReference type="Pfam" id="PF14525">
    <property type="entry name" value="AraC_binding_2"/>
    <property type="match status" value="1"/>
</dbReference>
<dbReference type="Proteomes" id="UP000463224">
    <property type="component" value="Unassembled WGS sequence"/>
</dbReference>
<dbReference type="EMBL" id="WPHG01000004">
    <property type="protein sequence ID" value="MVA99009.1"/>
    <property type="molecule type" value="Genomic_DNA"/>
</dbReference>
<dbReference type="InterPro" id="IPR050204">
    <property type="entry name" value="AraC_XylS_family_regulators"/>
</dbReference>
<dbReference type="InterPro" id="IPR009057">
    <property type="entry name" value="Homeodomain-like_sf"/>
</dbReference>
<evidence type="ECO:0000259" key="4">
    <source>
        <dbReference type="PROSITE" id="PS01124"/>
    </source>
</evidence>
<protein>
    <submittedName>
        <fullName evidence="5">Helix-turn-helix domain-containing protein</fullName>
    </submittedName>
</protein>
<evidence type="ECO:0000256" key="3">
    <source>
        <dbReference type="ARBA" id="ARBA00023163"/>
    </source>
</evidence>
<dbReference type="InterPro" id="IPR018060">
    <property type="entry name" value="HTH_AraC"/>
</dbReference>
<dbReference type="PANTHER" id="PTHR46796">
    <property type="entry name" value="HTH-TYPE TRANSCRIPTIONAL ACTIVATOR RHAS-RELATED"/>
    <property type="match status" value="1"/>
</dbReference>
<organism evidence="5 6">
    <name type="scientific">Nitratireductor arenosus</name>
    <dbReference type="NCBI Taxonomy" id="2682096"/>
    <lineage>
        <taxon>Bacteria</taxon>
        <taxon>Pseudomonadati</taxon>
        <taxon>Pseudomonadota</taxon>
        <taxon>Alphaproteobacteria</taxon>
        <taxon>Hyphomicrobiales</taxon>
        <taxon>Phyllobacteriaceae</taxon>
        <taxon>Nitratireductor</taxon>
    </lineage>
</organism>
<dbReference type="InterPro" id="IPR018062">
    <property type="entry name" value="HTH_AraC-typ_CS"/>
</dbReference>
<name>A0A844QN19_9HYPH</name>
<reference evidence="5 6" key="1">
    <citation type="submission" date="2019-12" db="EMBL/GenBank/DDBJ databases">
        <title>Nitratireductor arenosus sp. nov., Isolated from sea sand, Jeju island, South Korea.</title>
        <authorList>
            <person name="Kim W."/>
        </authorList>
    </citation>
    <scope>NUCLEOTIDE SEQUENCE [LARGE SCALE GENOMIC DNA]</scope>
    <source>
        <strain evidence="5 6">CAU 1489</strain>
    </source>
</reference>
<dbReference type="PANTHER" id="PTHR46796:SF6">
    <property type="entry name" value="ARAC SUBFAMILY"/>
    <property type="match status" value="1"/>
</dbReference>
<dbReference type="PROSITE" id="PS01124">
    <property type="entry name" value="HTH_ARAC_FAMILY_2"/>
    <property type="match status" value="1"/>
</dbReference>
<dbReference type="Gene3D" id="1.10.10.60">
    <property type="entry name" value="Homeodomain-like"/>
    <property type="match status" value="1"/>
</dbReference>
<dbReference type="PRINTS" id="PR00032">
    <property type="entry name" value="HTHARAC"/>
</dbReference>
<keyword evidence="6" id="KW-1185">Reference proteome</keyword>
<dbReference type="RefSeq" id="WP_156713974.1">
    <property type="nucleotide sequence ID" value="NZ_WPHG01000004.1"/>
</dbReference>
<feature type="domain" description="HTH araC/xylS-type" evidence="4">
    <location>
        <begin position="229"/>
        <end position="330"/>
    </location>
</feature>
<evidence type="ECO:0000313" key="6">
    <source>
        <dbReference type="Proteomes" id="UP000463224"/>
    </source>
</evidence>
<keyword evidence="1" id="KW-0805">Transcription regulation</keyword>
<comment type="caution">
    <text evidence="5">The sequence shown here is derived from an EMBL/GenBank/DDBJ whole genome shotgun (WGS) entry which is preliminary data.</text>
</comment>
<gene>
    <name evidence="5" type="ORF">GN330_17310</name>
</gene>
<dbReference type="InterPro" id="IPR035418">
    <property type="entry name" value="AraC-bd_2"/>
</dbReference>
<keyword evidence="2" id="KW-0238">DNA-binding</keyword>
<evidence type="ECO:0000256" key="1">
    <source>
        <dbReference type="ARBA" id="ARBA00023015"/>
    </source>
</evidence>
<accession>A0A844QN19</accession>
<dbReference type="AlphaFoldDB" id="A0A844QN19"/>
<evidence type="ECO:0000256" key="2">
    <source>
        <dbReference type="ARBA" id="ARBA00023125"/>
    </source>
</evidence>
<dbReference type="GO" id="GO:0003700">
    <property type="term" value="F:DNA-binding transcription factor activity"/>
    <property type="evidence" value="ECO:0007669"/>
    <property type="project" value="InterPro"/>
</dbReference>
<dbReference type="SMART" id="SM00342">
    <property type="entry name" value="HTH_ARAC"/>
    <property type="match status" value="1"/>
</dbReference>
<sequence length="336" mass="37427">MIEIGGNVCAPHGGFAFARGSFSHGEDVGQYVSIVNRRVARVEVRPAKADRFVYRTSEVRLGPLCISRIQSDPVELHRSVSCIEADNQAQYIIGFNLSGNTDVDHDHRRAAIRAGSLFLLDKAMPYHATFPDAADRVLISVPRRLLESRLIDPTRYLPVTPDTERGIGCLAREHLQFLIREGHQLGSANQTHAIEIWLDLIALAFKSGDGRDEDDLERNAGGGGHMLLSRVKAHLQCALEDPELTPAKAADTFGLSKRYLHKLFSNSGTTFGAWVREERLLRARSLLVDPRYAHLTVTEVAMRQGFNDIPHFSRQFRARFGMAPRDARANAARLLA</sequence>
<dbReference type="PROSITE" id="PS00041">
    <property type="entry name" value="HTH_ARAC_FAMILY_1"/>
    <property type="match status" value="1"/>
</dbReference>
<evidence type="ECO:0000313" key="5">
    <source>
        <dbReference type="EMBL" id="MVA99009.1"/>
    </source>
</evidence>
<dbReference type="GO" id="GO:0043565">
    <property type="term" value="F:sequence-specific DNA binding"/>
    <property type="evidence" value="ECO:0007669"/>
    <property type="project" value="InterPro"/>
</dbReference>